<proteinExistence type="predicted"/>
<evidence type="ECO:0000256" key="9">
    <source>
        <dbReference type="SAM" id="MobiDB-lite"/>
    </source>
</evidence>
<feature type="region of interest" description="Disordered" evidence="9">
    <location>
        <begin position="159"/>
        <end position="349"/>
    </location>
</feature>
<keyword evidence="2" id="KW-0479">Metal-binding</keyword>
<feature type="compositionally biased region" description="Basic and acidic residues" evidence="9">
    <location>
        <begin position="339"/>
        <end position="349"/>
    </location>
</feature>
<dbReference type="Pfam" id="PF17219">
    <property type="entry name" value="YAF2_RYBP"/>
    <property type="match status" value="1"/>
</dbReference>
<evidence type="ECO:0000259" key="10">
    <source>
        <dbReference type="PROSITE" id="PS50199"/>
    </source>
</evidence>
<organism evidence="11 12">
    <name type="scientific">Acanthosepion pharaonis</name>
    <name type="common">Pharaoh cuttlefish</name>
    <name type="synonym">Sepia pharaonis</name>
    <dbReference type="NCBI Taxonomy" id="158019"/>
    <lineage>
        <taxon>Eukaryota</taxon>
        <taxon>Metazoa</taxon>
        <taxon>Spiralia</taxon>
        <taxon>Lophotrochozoa</taxon>
        <taxon>Mollusca</taxon>
        <taxon>Cephalopoda</taxon>
        <taxon>Coleoidea</taxon>
        <taxon>Decapodiformes</taxon>
        <taxon>Sepiida</taxon>
        <taxon>Sepiina</taxon>
        <taxon>Sepiidae</taxon>
        <taxon>Acanthosepion</taxon>
    </lineage>
</organism>
<dbReference type="PROSITE" id="PS01358">
    <property type="entry name" value="ZF_RANBP2_1"/>
    <property type="match status" value="1"/>
</dbReference>
<keyword evidence="4" id="KW-0862">Zinc</keyword>
<dbReference type="Proteomes" id="UP000597762">
    <property type="component" value="Unassembled WGS sequence"/>
</dbReference>
<dbReference type="InterPro" id="IPR039958">
    <property type="entry name" value="RYBP/YAF2"/>
</dbReference>
<protein>
    <submittedName>
        <fullName evidence="11">RYBP</fullName>
    </submittedName>
</protein>
<dbReference type="GO" id="GO:0003677">
    <property type="term" value="F:DNA binding"/>
    <property type="evidence" value="ECO:0007669"/>
    <property type="project" value="TreeGrafter"/>
</dbReference>
<dbReference type="EMBL" id="CAHIKZ030001120">
    <property type="protein sequence ID" value="CAE1253801.1"/>
    <property type="molecule type" value="Genomic_DNA"/>
</dbReference>
<dbReference type="GO" id="GO:0045893">
    <property type="term" value="P:positive regulation of DNA-templated transcription"/>
    <property type="evidence" value="ECO:0007669"/>
    <property type="project" value="InterPro"/>
</dbReference>
<comment type="caution">
    <text evidence="11">The sequence shown here is derived from an EMBL/GenBank/DDBJ whole genome shotgun (WGS) entry which is preliminary data.</text>
</comment>
<accession>A0A812C818</accession>
<evidence type="ECO:0000256" key="6">
    <source>
        <dbReference type="ARBA" id="ARBA00023163"/>
    </source>
</evidence>
<feature type="region of interest" description="Disordered" evidence="9">
    <location>
        <begin position="45"/>
        <end position="65"/>
    </location>
</feature>
<dbReference type="GO" id="GO:0005634">
    <property type="term" value="C:nucleus"/>
    <property type="evidence" value="ECO:0007669"/>
    <property type="project" value="UniProtKB-SubCell"/>
</dbReference>
<feature type="compositionally biased region" description="Basic and acidic residues" evidence="9">
    <location>
        <begin position="159"/>
        <end position="178"/>
    </location>
</feature>
<dbReference type="Pfam" id="PF00641">
    <property type="entry name" value="Zn_ribbon_RanBP"/>
    <property type="match status" value="1"/>
</dbReference>
<feature type="compositionally biased region" description="Low complexity" evidence="9">
    <location>
        <begin position="324"/>
        <end position="334"/>
    </location>
</feature>
<feature type="compositionally biased region" description="Polar residues" evidence="9">
    <location>
        <begin position="244"/>
        <end position="253"/>
    </location>
</feature>
<feature type="compositionally biased region" description="Low complexity" evidence="9">
    <location>
        <begin position="295"/>
        <end position="304"/>
    </location>
</feature>
<dbReference type="Gene3D" id="4.10.1060.10">
    <property type="entry name" value="Zinc finger, RanBP2-type"/>
    <property type="match status" value="1"/>
</dbReference>
<feature type="domain" description="RanBP2-type" evidence="10">
    <location>
        <begin position="65"/>
        <end position="94"/>
    </location>
</feature>
<gene>
    <name evidence="11" type="ORF">SPHA_28620</name>
</gene>
<dbReference type="PANTHER" id="PTHR12920">
    <property type="entry name" value="RYBP AND YAF2-RELATED"/>
    <property type="match status" value="1"/>
</dbReference>
<feature type="compositionally biased region" description="Basic and acidic residues" evidence="9">
    <location>
        <begin position="191"/>
        <end position="206"/>
    </location>
</feature>
<name>A0A812C818_ACAPH</name>
<keyword evidence="7" id="KW-0539">Nucleus</keyword>
<dbReference type="PROSITE" id="PS50199">
    <property type="entry name" value="ZF_RANBP2_2"/>
    <property type="match status" value="1"/>
</dbReference>
<dbReference type="PANTHER" id="PTHR12920:SF4">
    <property type="entry name" value="GEO03726P1"/>
    <property type="match status" value="1"/>
</dbReference>
<evidence type="ECO:0000256" key="4">
    <source>
        <dbReference type="ARBA" id="ARBA00022833"/>
    </source>
</evidence>
<reference evidence="11" key="1">
    <citation type="submission" date="2021-01" db="EMBL/GenBank/DDBJ databases">
        <authorList>
            <person name="Li R."/>
            <person name="Bekaert M."/>
        </authorList>
    </citation>
    <scope>NUCLEOTIDE SEQUENCE</scope>
    <source>
        <strain evidence="11">Farmed</strain>
    </source>
</reference>
<keyword evidence="12" id="KW-1185">Reference proteome</keyword>
<evidence type="ECO:0000256" key="5">
    <source>
        <dbReference type="ARBA" id="ARBA00023015"/>
    </source>
</evidence>
<evidence type="ECO:0000256" key="3">
    <source>
        <dbReference type="ARBA" id="ARBA00022771"/>
    </source>
</evidence>
<keyword evidence="3 8" id="KW-0863">Zinc-finger</keyword>
<dbReference type="GO" id="GO:0003712">
    <property type="term" value="F:transcription coregulator activity"/>
    <property type="evidence" value="ECO:0007669"/>
    <property type="project" value="TreeGrafter"/>
</dbReference>
<feature type="compositionally biased region" description="Basic and acidic residues" evidence="9">
    <location>
        <begin position="257"/>
        <end position="269"/>
    </location>
</feature>
<dbReference type="AlphaFoldDB" id="A0A812C818"/>
<dbReference type="InterPro" id="IPR001876">
    <property type="entry name" value="Znf_RanBP2"/>
</dbReference>
<sequence length="349" mass="38842">MVVRVAGHMTVPSAIFRVPTPSNTVLVGGRRSFFDRFIVKIPTKRASMDEKRGSSRSKRHSKAPDEGYWDCSVCTYRNSPEAYKCEMCDVRKGTSTRFHDTTITRSLGQVLQAQKTIWERQASPKLMTTVHARHSPALSYSPPSPHINQSLYSSALKEVDHVKRKENPEVKKTAAPKDRPRKSSLPPSNEKQAESTDSSNDKDPTIIKKRKSHLAPSSAKLYEWTDSPDDDCPSLSPKPRLNTHVAQQNSQQFAPPPKKEKSNIKKEKNNSNSTKKANRPPRLKNVDRSSATHMSVTVGSVTVVITDFQPKKDRRSSTDTQNVSPSDSSDASSSTAGNDFHEDSSVDNN</sequence>
<keyword evidence="6" id="KW-0804">Transcription</keyword>
<comment type="subcellular location">
    <subcellularLocation>
        <location evidence="1">Nucleus</location>
    </subcellularLocation>
</comment>
<evidence type="ECO:0000256" key="7">
    <source>
        <dbReference type="ARBA" id="ARBA00023242"/>
    </source>
</evidence>
<evidence type="ECO:0000313" key="11">
    <source>
        <dbReference type="EMBL" id="CAE1253801.1"/>
    </source>
</evidence>
<dbReference type="SUPFAM" id="SSF90209">
    <property type="entry name" value="Ran binding protein zinc finger-like"/>
    <property type="match status" value="1"/>
</dbReference>
<dbReference type="InterPro" id="IPR036443">
    <property type="entry name" value="Znf_RanBP2_sf"/>
</dbReference>
<dbReference type="SMART" id="SM00547">
    <property type="entry name" value="ZnF_RBZ"/>
    <property type="match status" value="1"/>
</dbReference>
<evidence type="ECO:0000256" key="8">
    <source>
        <dbReference type="PROSITE-ProRule" id="PRU00322"/>
    </source>
</evidence>
<dbReference type="InterPro" id="IPR033774">
    <property type="entry name" value="YAF2_RYBP"/>
</dbReference>
<evidence type="ECO:0000313" key="12">
    <source>
        <dbReference type="Proteomes" id="UP000597762"/>
    </source>
</evidence>
<keyword evidence="5" id="KW-0805">Transcription regulation</keyword>
<evidence type="ECO:0000256" key="1">
    <source>
        <dbReference type="ARBA" id="ARBA00004123"/>
    </source>
</evidence>
<dbReference type="GO" id="GO:0008270">
    <property type="term" value="F:zinc ion binding"/>
    <property type="evidence" value="ECO:0007669"/>
    <property type="project" value="UniProtKB-KW"/>
</dbReference>
<dbReference type="OrthoDB" id="10063208at2759"/>
<evidence type="ECO:0000256" key="2">
    <source>
        <dbReference type="ARBA" id="ARBA00022723"/>
    </source>
</evidence>